<feature type="region of interest" description="Disordered" evidence="8">
    <location>
        <begin position="446"/>
        <end position="482"/>
    </location>
</feature>
<gene>
    <name evidence="12" type="primary">SMARCA4</name>
</gene>
<dbReference type="Pfam" id="PF07529">
    <property type="entry name" value="HSA"/>
    <property type="match status" value="1"/>
</dbReference>
<dbReference type="eggNOG" id="KOG0386">
    <property type="taxonomic scope" value="Eukaryota"/>
</dbReference>
<dbReference type="Ensembl" id="ENSLACT00000017509.1">
    <property type="protein sequence ID" value="ENSLACP00000017381.1"/>
    <property type="gene ID" value="ENSLACG00000015309.1"/>
</dbReference>
<dbReference type="AlphaFoldDB" id="H3B660"/>
<dbReference type="PROSITE" id="PS51666">
    <property type="entry name" value="QLQ"/>
    <property type="match status" value="1"/>
</dbReference>
<keyword evidence="7" id="KW-0539">Nucleus</keyword>
<reference evidence="13" key="1">
    <citation type="submission" date="2011-08" db="EMBL/GenBank/DDBJ databases">
        <title>The draft genome of Latimeria chalumnae.</title>
        <authorList>
            <person name="Di Palma F."/>
            <person name="Alfoldi J."/>
            <person name="Johnson J."/>
            <person name="Berlin A."/>
            <person name="Gnerre S."/>
            <person name="Jaffe D."/>
            <person name="MacCallum I."/>
            <person name="Young S."/>
            <person name="Walker B.J."/>
            <person name="Lander E."/>
            <person name="Lindblad-Toh K."/>
        </authorList>
    </citation>
    <scope>NUCLEOTIDE SEQUENCE [LARGE SCALE GENOMIC DNA]</scope>
    <source>
        <strain evidence="13">Wild caught</strain>
    </source>
</reference>
<sequence>GYPSPLGGSEHAPSPVPANGPPSGPPMPPGPAGAPLDGTDPQALGQQNRGPTPFNQNQLHQLRAQIMAYKMLARGQPLPDHLQMAVQGKRPMPGMQQQMPTLPPPSVPGAVPGQGQGPAPPNYNRPHGMGGPNMLPPGPSGITPGMPGQPPGVPPKPWPEGPMANAAAPTSTPQKLIPPQPTGRPSPAPPAVPPAASPVMPPQTQSPGQPAQPPPMVQLHQKQNRITPIQKPRGLDPVEILQEREYSCWALGQHVKALPRKGGSDLIRTDSAYTCRLTELLVFKKKLRQEVVVCMRRDTALETALNAKAYKRSKRQSLREARITEKLEKQQKIEQERKRRQKHQEYLNSILQHAKDFKEYHRSVTGKIQKLTKAVATYHANTEREQKKENERIEKERMRRLMAEDEEGYRKLIDQKKDKRLAYLLQQTDEYVANLTELVRQHKAVQAAKEKKKKKKKQKPENPEAQASAMGPDGEPLDETSQMSDLPVKVIHVESGKILTGADAPKAGQLDAWLEMNPGYEVAPRSDSEESGSEEEEEVSEEYEDHPQQAQPVEEKKKIPDPDSDEVSEVDARHIIESAKQDVDDEYSVSQAFARGLQSYYAVAHAVTERVDKQSSLLINGMLKQYQIKGLEWLVSLYNNNLNGILADEMGLGKTIQTIALITYLMEHKRINGPFLIIVPLSTLSNWTYEFDKWAPSVVKVGYKGSPAARRAFVPQLRSGKFNVLLTTYEYIIKDKHILAKIRWKYMIVDEGHRMKNHHCKLTQVLNTHYVAPRRLLLTGTPLQNKLPELWALLNFLLPTIFKSCSTFEQWFNAPFAMTGEK</sequence>
<feature type="compositionally biased region" description="Pro residues" evidence="8">
    <location>
        <begin position="147"/>
        <end position="160"/>
    </location>
</feature>
<feature type="domain" description="Helicase ATP-binding" evidence="9">
    <location>
        <begin position="635"/>
        <end position="800"/>
    </location>
</feature>
<evidence type="ECO:0000259" key="9">
    <source>
        <dbReference type="PROSITE" id="PS51192"/>
    </source>
</evidence>
<evidence type="ECO:0000256" key="6">
    <source>
        <dbReference type="ARBA" id="ARBA00023163"/>
    </source>
</evidence>
<dbReference type="SMART" id="SM00487">
    <property type="entry name" value="DEXDc"/>
    <property type="match status" value="1"/>
</dbReference>
<feature type="compositionally biased region" description="Pro residues" evidence="8">
    <location>
        <begin position="176"/>
        <end position="201"/>
    </location>
</feature>
<dbReference type="FunFam" id="3.40.5.120:FF:000001">
    <property type="entry name" value="probable global transcription activator SNF2L2 isoform X1"/>
    <property type="match status" value="1"/>
</dbReference>
<keyword evidence="5" id="KW-0103">Bromodomain</keyword>
<dbReference type="InterPro" id="IPR038718">
    <property type="entry name" value="SNF2-like_sf"/>
</dbReference>
<dbReference type="OMA" id="XNERINS"/>
<dbReference type="Pfam" id="PF08880">
    <property type="entry name" value="QLQ"/>
    <property type="match status" value="1"/>
</dbReference>
<organism evidence="12 13">
    <name type="scientific">Latimeria chalumnae</name>
    <name type="common">Coelacanth</name>
    <dbReference type="NCBI Taxonomy" id="7897"/>
    <lineage>
        <taxon>Eukaryota</taxon>
        <taxon>Metazoa</taxon>
        <taxon>Chordata</taxon>
        <taxon>Craniata</taxon>
        <taxon>Vertebrata</taxon>
        <taxon>Euteleostomi</taxon>
        <taxon>Coelacanthiformes</taxon>
        <taxon>Coelacanthidae</taxon>
        <taxon>Latimeria</taxon>
    </lineage>
</organism>
<comment type="similarity">
    <text evidence="2">Belongs to the SNF2/RAD54 helicase family.</text>
</comment>
<dbReference type="GO" id="GO:0005654">
    <property type="term" value="C:nucleoplasm"/>
    <property type="evidence" value="ECO:0007669"/>
    <property type="project" value="UniProtKB-ARBA"/>
</dbReference>
<dbReference type="GO" id="GO:0006355">
    <property type="term" value="P:regulation of DNA-templated transcription"/>
    <property type="evidence" value="ECO:0007669"/>
    <property type="project" value="InterPro"/>
</dbReference>
<proteinExistence type="inferred from homology"/>
<dbReference type="Bgee" id="ENSLACG00000015309">
    <property type="expression patterns" value="Expressed in pelvic fin and 2 other cell types or tissues"/>
</dbReference>
<dbReference type="FunFam" id="3.40.50.10810:FF:000008">
    <property type="entry name" value="Chromatin structure-remodeling complex subunit snf21"/>
    <property type="match status" value="1"/>
</dbReference>
<evidence type="ECO:0000313" key="12">
    <source>
        <dbReference type="Ensembl" id="ENSLACP00000017381.1"/>
    </source>
</evidence>
<evidence type="ECO:0000256" key="7">
    <source>
        <dbReference type="ARBA" id="ARBA00023242"/>
    </source>
</evidence>
<dbReference type="SMART" id="SM00951">
    <property type="entry name" value="QLQ"/>
    <property type="match status" value="1"/>
</dbReference>
<protein>
    <submittedName>
        <fullName evidence="12">SWI/SNF related BAF chromatin remodeling complex subunit ATPase 4</fullName>
    </submittedName>
</protein>
<keyword evidence="3" id="KW-0378">Hydrolase</keyword>
<dbReference type="FunFam" id="1.20.5.170:FF:000089">
    <property type="entry name" value="Putative global transcription activator SNF2L2"/>
    <property type="match status" value="1"/>
</dbReference>
<dbReference type="STRING" id="7897.ENSLACP00000017381"/>
<feature type="region of interest" description="Disordered" evidence="8">
    <location>
        <begin position="1"/>
        <end position="59"/>
    </location>
</feature>
<dbReference type="InterPro" id="IPR027417">
    <property type="entry name" value="P-loop_NTPase"/>
</dbReference>
<feature type="compositionally biased region" description="Acidic residues" evidence="8">
    <location>
        <begin position="529"/>
        <end position="544"/>
    </location>
</feature>
<evidence type="ECO:0000259" key="11">
    <source>
        <dbReference type="PROSITE" id="PS51666"/>
    </source>
</evidence>
<keyword evidence="4" id="KW-0805">Transcription regulation</keyword>
<comment type="subcellular location">
    <subcellularLocation>
        <location evidence="1">Nucleus</location>
    </subcellularLocation>
</comment>
<feature type="compositionally biased region" description="Polar residues" evidence="8">
    <location>
        <begin position="44"/>
        <end position="59"/>
    </location>
</feature>
<dbReference type="FunCoup" id="H3B660">
    <property type="interactions" value="3010"/>
</dbReference>
<dbReference type="GO" id="GO:0005524">
    <property type="term" value="F:ATP binding"/>
    <property type="evidence" value="ECO:0007669"/>
    <property type="project" value="InterPro"/>
</dbReference>
<dbReference type="PROSITE" id="PS51192">
    <property type="entry name" value="HELICASE_ATP_BIND_1"/>
    <property type="match status" value="1"/>
</dbReference>
<dbReference type="PRINTS" id="PR01217">
    <property type="entry name" value="PRICHEXTENSN"/>
</dbReference>
<dbReference type="InterPro" id="IPR014012">
    <property type="entry name" value="HSA_dom"/>
</dbReference>
<feature type="region of interest" description="Disordered" evidence="8">
    <location>
        <begin position="91"/>
        <end position="217"/>
    </location>
</feature>
<dbReference type="InterPro" id="IPR037259">
    <property type="entry name" value="BRK_sf"/>
</dbReference>
<dbReference type="Gene3D" id="3.40.50.10810">
    <property type="entry name" value="Tandem AAA-ATPase domain"/>
    <property type="match status" value="1"/>
</dbReference>
<dbReference type="GO" id="GO:0016787">
    <property type="term" value="F:hydrolase activity"/>
    <property type="evidence" value="ECO:0007669"/>
    <property type="project" value="UniProtKB-KW"/>
</dbReference>
<dbReference type="InterPro" id="IPR006576">
    <property type="entry name" value="BRK_domain"/>
</dbReference>
<dbReference type="SUPFAM" id="SSF160481">
    <property type="entry name" value="BRK domain-like"/>
    <property type="match status" value="1"/>
</dbReference>
<evidence type="ECO:0000256" key="4">
    <source>
        <dbReference type="ARBA" id="ARBA00023015"/>
    </source>
</evidence>
<dbReference type="EMBL" id="AFYH01054843">
    <property type="status" value="NOT_ANNOTATED_CDS"/>
    <property type="molecule type" value="Genomic_DNA"/>
</dbReference>
<evidence type="ECO:0000256" key="1">
    <source>
        <dbReference type="ARBA" id="ARBA00004123"/>
    </source>
</evidence>
<keyword evidence="6" id="KW-0804">Transcription</keyword>
<dbReference type="EMBL" id="AFYH01054845">
    <property type="status" value="NOT_ANNOTATED_CDS"/>
    <property type="molecule type" value="Genomic_DNA"/>
</dbReference>
<dbReference type="SMART" id="SM00592">
    <property type="entry name" value="BRK"/>
    <property type="match status" value="1"/>
</dbReference>
<dbReference type="Pfam" id="PF00176">
    <property type="entry name" value="SNF2-rel_dom"/>
    <property type="match status" value="1"/>
</dbReference>
<dbReference type="Gene3D" id="3.40.5.120">
    <property type="match status" value="1"/>
</dbReference>
<dbReference type="EMBL" id="AFYH01054844">
    <property type="status" value="NOT_ANNOTATED_CDS"/>
    <property type="molecule type" value="Genomic_DNA"/>
</dbReference>
<dbReference type="InterPro" id="IPR000330">
    <property type="entry name" value="SNF2_N"/>
</dbReference>
<dbReference type="GO" id="GO:0000785">
    <property type="term" value="C:chromatin"/>
    <property type="evidence" value="ECO:0007669"/>
    <property type="project" value="UniProtKB-ARBA"/>
</dbReference>
<dbReference type="Gene3D" id="1.20.5.170">
    <property type="match status" value="1"/>
</dbReference>
<evidence type="ECO:0000256" key="8">
    <source>
        <dbReference type="SAM" id="MobiDB-lite"/>
    </source>
</evidence>
<dbReference type="EMBL" id="AFYH01054846">
    <property type="status" value="NOT_ANNOTATED_CDS"/>
    <property type="molecule type" value="Genomic_DNA"/>
</dbReference>
<dbReference type="PROSITE" id="PS51204">
    <property type="entry name" value="HSA"/>
    <property type="match status" value="1"/>
</dbReference>
<name>H3B660_LATCH</name>
<dbReference type="SMART" id="SM00573">
    <property type="entry name" value="HSA"/>
    <property type="match status" value="1"/>
</dbReference>
<dbReference type="GeneTree" id="ENSGT00940000156887"/>
<reference evidence="12" key="2">
    <citation type="submission" date="2025-08" db="UniProtKB">
        <authorList>
            <consortium name="Ensembl"/>
        </authorList>
    </citation>
    <scope>IDENTIFICATION</scope>
</reference>
<dbReference type="Pfam" id="PF07533">
    <property type="entry name" value="BRK"/>
    <property type="match status" value="1"/>
</dbReference>
<dbReference type="InterPro" id="IPR014001">
    <property type="entry name" value="Helicase_ATP-bd"/>
</dbReference>
<dbReference type="InterPro" id="IPR014978">
    <property type="entry name" value="Gln-Leu-Gln_QLQ"/>
</dbReference>
<dbReference type="InParanoid" id="H3B660"/>
<reference evidence="12" key="3">
    <citation type="submission" date="2025-09" db="UniProtKB">
        <authorList>
            <consortium name="Ensembl"/>
        </authorList>
    </citation>
    <scope>IDENTIFICATION</scope>
</reference>
<dbReference type="Proteomes" id="UP000008672">
    <property type="component" value="Unassembled WGS sequence"/>
</dbReference>
<feature type="compositionally biased region" description="Pro residues" evidence="8">
    <location>
        <begin position="14"/>
        <end position="32"/>
    </location>
</feature>
<feature type="domain" description="QLQ" evidence="11">
    <location>
        <begin position="53"/>
        <end position="88"/>
    </location>
</feature>
<accession>H3B660</accession>
<dbReference type="EMBL" id="AFYH01054847">
    <property type="status" value="NOT_ANNOTATED_CDS"/>
    <property type="molecule type" value="Genomic_DNA"/>
</dbReference>
<evidence type="ECO:0000259" key="10">
    <source>
        <dbReference type="PROSITE" id="PS51204"/>
    </source>
</evidence>
<keyword evidence="13" id="KW-1185">Reference proteome</keyword>
<evidence type="ECO:0000313" key="13">
    <source>
        <dbReference type="Proteomes" id="UP000008672"/>
    </source>
</evidence>
<dbReference type="PANTHER" id="PTHR10799">
    <property type="entry name" value="SNF2/RAD54 HELICASE FAMILY"/>
    <property type="match status" value="1"/>
</dbReference>
<dbReference type="SUPFAM" id="SSF52540">
    <property type="entry name" value="P-loop containing nucleoside triphosphate hydrolases"/>
    <property type="match status" value="1"/>
</dbReference>
<evidence type="ECO:0000256" key="5">
    <source>
        <dbReference type="ARBA" id="ARBA00023117"/>
    </source>
</evidence>
<feature type="domain" description="HSA" evidence="10">
    <location>
        <begin position="331"/>
        <end position="403"/>
    </location>
</feature>
<evidence type="ECO:0000256" key="2">
    <source>
        <dbReference type="ARBA" id="ARBA00007025"/>
    </source>
</evidence>
<dbReference type="HOGENOM" id="CLU_000315_15_0_1"/>
<feature type="region of interest" description="Disordered" evidence="8">
    <location>
        <begin position="521"/>
        <end position="567"/>
    </location>
</feature>
<evidence type="ECO:0000256" key="3">
    <source>
        <dbReference type="ARBA" id="ARBA00022801"/>
    </source>
</evidence>